<keyword evidence="2" id="KW-1133">Transmembrane helix</keyword>
<dbReference type="RefSeq" id="WP_319013873.1">
    <property type="nucleotide sequence ID" value="NZ_JAWJZF010000543.1"/>
</dbReference>
<organism evidence="3 4">
    <name type="scientific">Streptomyces roseolus</name>
    <dbReference type="NCBI Taxonomy" id="67358"/>
    <lineage>
        <taxon>Bacteria</taxon>
        <taxon>Bacillati</taxon>
        <taxon>Actinomycetota</taxon>
        <taxon>Actinomycetes</taxon>
        <taxon>Kitasatosporales</taxon>
        <taxon>Streptomycetaceae</taxon>
        <taxon>Streptomyces</taxon>
    </lineage>
</organism>
<gene>
    <name evidence="3" type="ORF">R2363_36910</name>
</gene>
<accession>A0ABU4KIX6</accession>
<reference evidence="3 4" key="1">
    <citation type="submission" date="2023-10" db="EMBL/GenBank/DDBJ databases">
        <authorList>
            <person name="Wang X.X."/>
        </authorList>
    </citation>
    <scope>NUCLEOTIDE SEQUENCE [LARGE SCALE GENOMIC DNA]</scope>
    <source>
        <strain evidence="3 4">NBRC 12816</strain>
    </source>
</reference>
<dbReference type="EMBL" id="JAWJZF010000543">
    <property type="protein sequence ID" value="MDX2297740.1"/>
    <property type="molecule type" value="Genomic_DNA"/>
</dbReference>
<evidence type="ECO:0000313" key="3">
    <source>
        <dbReference type="EMBL" id="MDX2297740.1"/>
    </source>
</evidence>
<protein>
    <submittedName>
        <fullName evidence="3">Uncharacterized protein</fullName>
    </submittedName>
</protein>
<keyword evidence="4" id="KW-1185">Reference proteome</keyword>
<proteinExistence type="predicted"/>
<feature type="region of interest" description="Disordered" evidence="1">
    <location>
        <begin position="1"/>
        <end position="26"/>
    </location>
</feature>
<feature type="compositionally biased region" description="Pro residues" evidence="1">
    <location>
        <begin position="164"/>
        <end position="179"/>
    </location>
</feature>
<keyword evidence="2" id="KW-0812">Transmembrane</keyword>
<evidence type="ECO:0000313" key="4">
    <source>
        <dbReference type="Proteomes" id="UP001278571"/>
    </source>
</evidence>
<evidence type="ECO:0000256" key="2">
    <source>
        <dbReference type="SAM" id="Phobius"/>
    </source>
</evidence>
<feature type="compositionally biased region" description="Low complexity" evidence="1">
    <location>
        <begin position="180"/>
        <end position="198"/>
    </location>
</feature>
<keyword evidence="2" id="KW-0472">Membrane</keyword>
<comment type="caution">
    <text evidence="3">The sequence shown here is derived from an EMBL/GenBank/DDBJ whole genome shotgun (WGS) entry which is preliminary data.</text>
</comment>
<name>A0ABU4KIX6_9ACTN</name>
<evidence type="ECO:0000256" key="1">
    <source>
        <dbReference type="SAM" id="MobiDB-lite"/>
    </source>
</evidence>
<sequence length="214" mass="21916">MPDDVGGRPSPNGWEPDDERGGAAEGRWDVVFDEEFVKAAAVHEPTAVERLLAAAQARAEAESARARALRAAGDDDLYDDGRDPVGLTYEPDDIGDDASPYGRHGGALRPYRGSARWHRPVAWLLALLMGIGMVALAFTAVYRGAAANRQDQVPPASTGVDQPNPAPPAASPAAAPPVPVLTGTPATAAAPPAAGRPAPAGPTPPAASAASRTP</sequence>
<feature type="transmembrane region" description="Helical" evidence="2">
    <location>
        <begin position="121"/>
        <end position="142"/>
    </location>
</feature>
<feature type="region of interest" description="Disordered" evidence="1">
    <location>
        <begin position="151"/>
        <end position="214"/>
    </location>
</feature>
<dbReference type="Proteomes" id="UP001278571">
    <property type="component" value="Unassembled WGS sequence"/>
</dbReference>